<dbReference type="OrthoDB" id="5856676at2759"/>
<gene>
    <name evidence="2" type="ORF">NLS_LOCUS9017</name>
</gene>
<dbReference type="EMBL" id="UYRX01001320">
    <property type="protein sequence ID" value="VDK89180.1"/>
    <property type="molecule type" value="Genomic_DNA"/>
</dbReference>
<feature type="chain" id="PRO_5018271661" evidence="1">
    <location>
        <begin position="22"/>
        <end position="107"/>
    </location>
</feature>
<keyword evidence="3" id="KW-1185">Reference proteome</keyword>
<evidence type="ECO:0000313" key="3">
    <source>
        <dbReference type="Proteomes" id="UP000277928"/>
    </source>
</evidence>
<dbReference type="STRING" id="42156.A0A3P6UC16"/>
<name>A0A3P6UC16_LITSI</name>
<organism evidence="2 3">
    <name type="scientific">Litomosoides sigmodontis</name>
    <name type="common">Filarial nematode worm</name>
    <dbReference type="NCBI Taxonomy" id="42156"/>
    <lineage>
        <taxon>Eukaryota</taxon>
        <taxon>Metazoa</taxon>
        <taxon>Ecdysozoa</taxon>
        <taxon>Nematoda</taxon>
        <taxon>Chromadorea</taxon>
        <taxon>Rhabditida</taxon>
        <taxon>Spirurina</taxon>
        <taxon>Spiruromorpha</taxon>
        <taxon>Filarioidea</taxon>
        <taxon>Onchocercidae</taxon>
        <taxon>Litomosoides</taxon>
    </lineage>
</organism>
<keyword evidence="1" id="KW-0732">Signal</keyword>
<dbReference type="OMA" id="DCTDIMG"/>
<feature type="signal peptide" evidence="1">
    <location>
        <begin position="1"/>
        <end position="21"/>
    </location>
</feature>
<dbReference type="Proteomes" id="UP000277928">
    <property type="component" value="Unassembled WGS sequence"/>
</dbReference>
<accession>A0A3P6UC16</accession>
<reference evidence="2 3" key="1">
    <citation type="submission" date="2018-08" db="EMBL/GenBank/DDBJ databases">
        <authorList>
            <person name="Laetsch R D."/>
            <person name="Stevens L."/>
            <person name="Kumar S."/>
            <person name="Blaxter L. M."/>
        </authorList>
    </citation>
    <scope>NUCLEOTIDE SEQUENCE [LARGE SCALE GENOMIC DNA]</scope>
</reference>
<proteinExistence type="predicted"/>
<evidence type="ECO:0000313" key="2">
    <source>
        <dbReference type="EMBL" id="VDK89180.1"/>
    </source>
</evidence>
<evidence type="ECO:0000256" key="1">
    <source>
        <dbReference type="SAM" id="SignalP"/>
    </source>
</evidence>
<dbReference type="AlphaFoldDB" id="A0A3P6UC16"/>
<sequence length="107" mass="11809">MRVLLLSVLSVLHSLITLGGTQRSVTLSQWLAKGVRKSEYRTIANNVLDGNGNVVQQKFGSMKDANGQTVYYCIDATGQRRSDGEEYGRPNGHFKYRCSNGIETIIG</sequence>
<protein>
    <submittedName>
        <fullName evidence="2">Uncharacterized protein</fullName>
    </submittedName>
</protein>